<dbReference type="Pfam" id="PF08263">
    <property type="entry name" value="LRRNT_2"/>
    <property type="match status" value="1"/>
</dbReference>
<evidence type="ECO:0000256" key="1">
    <source>
        <dbReference type="ARBA" id="ARBA00004251"/>
    </source>
</evidence>
<evidence type="ECO:0000256" key="11">
    <source>
        <dbReference type="ARBA" id="ARBA00023180"/>
    </source>
</evidence>
<comment type="subcellular location">
    <subcellularLocation>
        <location evidence="1">Cell membrane</location>
        <topology evidence="1">Single-pass type I membrane protein</topology>
    </subcellularLocation>
</comment>
<dbReference type="Proteomes" id="UP001374535">
    <property type="component" value="Chromosome 4"/>
</dbReference>
<evidence type="ECO:0000256" key="8">
    <source>
        <dbReference type="ARBA" id="ARBA00022989"/>
    </source>
</evidence>
<dbReference type="FunFam" id="3.80.10.10:FF:000213">
    <property type="entry name" value="Tyrosine-sulfated glycopeptide receptor 1"/>
    <property type="match status" value="1"/>
</dbReference>
<keyword evidence="6 13" id="KW-0732">Signal</keyword>
<keyword evidence="10" id="KW-0675">Receptor</keyword>
<dbReference type="InterPro" id="IPR001611">
    <property type="entry name" value="Leu-rich_rpt"/>
</dbReference>
<feature type="signal peptide" evidence="13">
    <location>
        <begin position="1"/>
        <end position="29"/>
    </location>
</feature>
<evidence type="ECO:0000313" key="16">
    <source>
        <dbReference type="Proteomes" id="UP001374535"/>
    </source>
</evidence>
<evidence type="ECO:0000313" key="15">
    <source>
        <dbReference type="EMBL" id="WVZ16027.1"/>
    </source>
</evidence>
<dbReference type="InterPro" id="IPR013210">
    <property type="entry name" value="LRR_N_plant-typ"/>
</dbReference>
<dbReference type="FunFam" id="3.80.10.10:FF:000095">
    <property type="entry name" value="LRR receptor-like serine/threonine-protein kinase GSO1"/>
    <property type="match status" value="1"/>
</dbReference>
<dbReference type="SMART" id="SM00369">
    <property type="entry name" value="LRR_TYP"/>
    <property type="match status" value="9"/>
</dbReference>
<dbReference type="Pfam" id="PF00560">
    <property type="entry name" value="LRR_1"/>
    <property type="match status" value="12"/>
</dbReference>
<keyword evidence="11" id="KW-0325">Glycoprotein</keyword>
<dbReference type="SMART" id="SM00365">
    <property type="entry name" value="LRR_SD22"/>
    <property type="match status" value="6"/>
</dbReference>
<keyword evidence="16" id="KW-1185">Reference proteome</keyword>
<keyword evidence="7" id="KW-0677">Repeat</keyword>
<dbReference type="SUPFAM" id="SSF52058">
    <property type="entry name" value="L domain-like"/>
    <property type="match status" value="4"/>
</dbReference>
<evidence type="ECO:0000256" key="9">
    <source>
        <dbReference type="ARBA" id="ARBA00023136"/>
    </source>
</evidence>
<dbReference type="PANTHER" id="PTHR48063">
    <property type="entry name" value="LRR RECEPTOR-LIKE KINASE"/>
    <property type="match status" value="1"/>
</dbReference>
<keyword evidence="5 12" id="KW-0812">Transmembrane</keyword>
<dbReference type="InterPro" id="IPR046956">
    <property type="entry name" value="RLP23-like"/>
</dbReference>
<dbReference type="InterPro" id="IPR032675">
    <property type="entry name" value="LRR_dom_sf"/>
</dbReference>
<evidence type="ECO:0000256" key="12">
    <source>
        <dbReference type="SAM" id="Phobius"/>
    </source>
</evidence>
<evidence type="ECO:0000259" key="14">
    <source>
        <dbReference type="Pfam" id="PF08263"/>
    </source>
</evidence>
<proteinExistence type="inferred from homology"/>
<evidence type="ECO:0000256" key="4">
    <source>
        <dbReference type="ARBA" id="ARBA00022614"/>
    </source>
</evidence>
<evidence type="ECO:0000256" key="5">
    <source>
        <dbReference type="ARBA" id="ARBA00022692"/>
    </source>
</evidence>
<dbReference type="GO" id="GO:0005886">
    <property type="term" value="C:plasma membrane"/>
    <property type="evidence" value="ECO:0007669"/>
    <property type="project" value="UniProtKB-SubCell"/>
</dbReference>
<evidence type="ECO:0000256" key="7">
    <source>
        <dbReference type="ARBA" id="ARBA00022737"/>
    </source>
</evidence>
<dbReference type="PROSITE" id="PS51450">
    <property type="entry name" value="LRR"/>
    <property type="match status" value="1"/>
</dbReference>
<dbReference type="Gene3D" id="3.80.10.10">
    <property type="entry name" value="Ribonuclease Inhibitor"/>
    <property type="match status" value="5"/>
</dbReference>
<sequence length="1134" mass="127012">MKQKALVKMNSFLLIIVFVHLCWVSLSVSVETVCIGSERETLLKLKHHFIDPSNRLSSWNASLNPNCCHWYGVLCNNVTSHVAELHLSTPFPSFPFDGNIPSPLQYQVYEEAYVKAYEEYSRRAFSGEINPCLVHLKHLNYLDFSGNLFRRKPFPSFIATITSLTHLNLSHAGFIGNIPPQIGNLSNLLYLDLSYTANGRIPPQIRNLSNLLHLDLGGSYYYENVDWLSSLFKLCYLHLSNTQSLVGGMPIPSFLGSMTNLIHLDLSNSGFMGNIPPQIGNLSNLAYLDLSYAVNGTIPSQIGNLSNLLYLGLRSGYLFDEIFFSKNVDWLSSLSKLEYLDLGGSNLSQSFQLLHTLQLLSSLKHLHLSKCILSWYNQPSFLNFSSLLTLDLSYVSYYSTISFIPKWVFGLKKLVSLFLYGNYFEGPIPDGLRNLTLLENLDLQENLLSSSIPHWLFGVLSHLKFLDLSGNNLQGVIPHALGNVTSLVKLDLSYNKLEGPLPTYLGKEASLVKLDLSHNKLEGPIPTSLGKVTSLVTLDLSHNQLSGNLTLDYYGSNVDGEYPKSIGKHSSLRTLSLSSNQLGGNPFKSLGSLSKLLNLDIDDNNFQGIVRESHLENLTSLKEFHASGNKLTLKVGRHWHPTFQLTSLDMSSWQLGPNFPSWTYSQNELQDLVMSNTGIRDYIPHYFWVACYSLTYLNLSNNHIHGKIENSMSNPISLMVLDLSSNHLHGKLPFFSGEVIWLDLSGNSFSSMYDFLCCKQIKTFDLNLLNLAYNNLSGKIPDCWKKWPNLINVNLQSNLFVGNMPLSMGSLAWLQSLNIRNNSLSGIFPTALKKINNLISLDIGENNLSGTIPTWIGEKLPQIKILRLRSNNFSGHIPNDICDMIFLQDFDLAQNSLFGNIPNCLNNLSAMFHTNEDTNLISQSSFGKANAIGIIIWTKGRASLYNSILGLVKNVDLSNNKLSGEIPREITYLDGLIYLNLSKNQLSGQIPPSIGNMRSLESIDLSRNQLSGKIPPSISSLSFLNNLDLSHNHLEGEIPTGTQIQSFEASHFVGNNLCGPPLPINCSSNQQIPYIDSSKRENGGHGVNWFFVSFIVGFIVGFWIVIAPLVIYRSWRYAYFCFLDNMCYKVQSYW</sequence>
<gene>
    <name evidence="15" type="ORF">V8G54_013593</name>
</gene>
<evidence type="ECO:0000256" key="6">
    <source>
        <dbReference type="ARBA" id="ARBA00022729"/>
    </source>
</evidence>
<comment type="similarity">
    <text evidence="2">Belongs to the RLP family.</text>
</comment>
<keyword evidence="4" id="KW-0433">Leucine-rich repeat</keyword>
<evidence type="ECO:0000256" key="3">
    <source>
        <dbReference type="ARBA" id="ARBA00022475"/>
    </source>
</evidence>
<dbReference type="PANTHER" id="PTHR48063:SF63">
    <property type="entry name" value="LEUCINE-RICH RECEPTOR-LIKE KINASE FAMILY PROTEIN"/>
    <property type="match status" value="1"/>
</dbReference>
<reference evidence="15 16" key="1">
    <citation type="journal article" date="2023" name="Life. Sci Alliance">
        <title>Evolutionary insights into 3D genome organization and epigenetic landscape of Vigna mungo.</title>
        <authorList>
            <person name="Junaid A."/>
            <person name="Singh B."/>
            <person name="Bhatia S."/>
        </authorList>
    </citation>
    <scope>NUCLEOTIDE SEQUENCE [LARGE SCALE GENOMIC DNA]</scope>
    <source>
        <strain evidence="15">Urdbean</strain>
    </source>
</reference>
<keyword evidence="8 12" id="KW-1133">Transmembrane helix</keyword>
<name>A0AAQ3NWD8_VIGMU</name>
<feature type="domain" description="Leucine-rich repeat-containing N-terminal plant-type" evidence="14">
    <location>
        <begin position="37"/>
        <end position="76"/>
    </location>
</feature>
<feature type="chain" id="PRO_5042811270" description="Leucine-rich repeat-containing N-terminal plant-type domain-containing protein" evidence="13">
    <location>
        <begin position="30"/>
        <end position="1134"/>
    </location>
</feature>
<dbReference type="EMBL" id="CP144697">
    <property type="protein sequence ID" value="WVZ16027.1"/>
    <property type="molecule type" value="Genomic_DNA"/>
</dbReference>
<feature type="transmembrane region" description="Helical" evidence="12">
    <location>
        <begin position="1089"/>
        <end position="1112"/>
    </location>
</feature>
<dbReference type="Pfam" id="PF13855">
    <property type="entry name" value="LRR_8"/>
    <property type="match status" value="2"/>
</dbReference>
<accession>A0AAQ3NWD8</accession>
<dbReference type="InterPro" id="IPR003591">
    <property type="entry name" value="Leu-rich_rpt_typical-subtyp"/>
</dbReference>
<keyword evidence="9 12" id="KW-0472">Membrane</keyword>
<protein>
    <recommendedName>
        <fullName evidence="14">Leucine-rich repeat-containing N-terminal plant-type domain-containing protein</fullName>
    </recommendedName>
</protein>
<organism evidence="15 16">
    <name type="scientific">Vigna mungo</name>
    <name type="common">Black gram</name>
    <name type="synonym">Phaseolus mungo</name>
    <dbReference type="NCBI Taxonomy" id="3915"/>
    <lineage>
        <taxon>Eukaryota</taxon>
        <taxon>Viridiplantae</taxon>
        <taxon>Streptophyta</taxon>
        <taxon>Embryophyta</taxon>
        <taxon>Tracheophyta</taxon>
        <taxon>Spermatophyta</taxon>
        <taxon>Magnoliopsida</taxon>
        <taxon>eudicotyledons</taxon>
        <taxon>Gunneridae</taxon>
        <taxon>Pentapetalae</taxon>
        <taxon>rosids</taxon>
        <taxon>fabids</taxon>
        <taxon>Fabales</taxon>
        <taxon>Fabaceae</taxon>
        <taxon>Papilionoideae</taxon>
        <taxon>50 kb inversion clade</taxon>
        <taxon>NPAAA clade</taxon>
        <taxon>indigoferoid/millettioid clade</taxon>
        <taxon>Phaseoleae</taxon>
        <taxon>Vigna</taxon>
    </lineage>
</organism>
<evidence type="ECO:0000256" key="13">
    <source>
        <dbReference type="SAM" id="SignalP"/>
    </source>
</evidence>
<evidence type="ECO:0000256" key="2">
    <source>
        <dbReference type="ARBA" id="ARBA00009592"/>
    </source>
</evidence>
<dbReference type="AlphaFoldDB" id="A0AAQ3NWD8"/>
<keyword evidence="3" id="KW-1003">Cell membrane</keyword>
<dbReference type="PRINTS" id="PR00019">
    <property type="entry name" value="LEURICHRPT"/>
</dbReference>
<evidence type="ECO:0000256" key="10">
    <source>
        <dbReference type="ARBA" id="ARBA00023170"/>
    </source>
</evidence>